<dbReference type="Pfam" id="PF11677">
    <property type="entry name" value="DUF3273"/>
    <property type="match status" value="1"/>
</dbReference>
<protein>
    <submittedName>
        <fullName evidence="2">Uncharacterized protein</fullName>
    </submittedName>
</protein>
<dbReference type="VEuPathDB" id="CryptoDB:Cvel_8998"/>
<name>A0A0G4HW66_9ALVE</name>
<keyword evidence="1" id="KW-1133">Transmembrane helix</keyword>
<gene>
    <name evidence="2" type="ORF">Cvel_8998</name>
</gene>
<feature type="transmembrane region" description="Helical" evidence="1">
    <location>
        <begin position="39"/>
        <end position="62"/>
    </location>
</feature>
<dbReference type="InterPro" id="IPR021691">
    <property type="entry name" value="DUF3273"/>
</dbReference>
<organism evidence="2">
    <name type="scientific">Chromera velia CCMP2878</name>
    <dbReference type="NCBI Taxonomy" id="1169474"/>
    <lineage>
        <taxon>Eukaryota</taxon>
        <taxon>Sar</taxon>
        <taxon>Alveolata</taxon>
        <taxon>Colpodellida</taxon>
        <taxon>Chromeraceae</taxon>
        <taxon>Chromera</taxon>
    </lineage>
</organism>
<feature type="transmembrane region" description="Helical" evidence="1">
    <location>
        <begin position="203"/>
        <end position="224"/>
    </location>
</feature>
<evidence type="ECO:0000313" key="2">
    <source>
        <dbReference type="EMBL" id="CEM48718.1"/>
    </source>
</evidence>
<feature type="transmembrane region" description="Helical" evidence="1">
    <location>
        <begin position="120"/>
        <end position="145"/>
    </location>
</feature>
<evidence type="ECO:0000256" key="1">
    <source>
        <dbReference type="SAM" id="Phobius"/>
    </source>
</evidence>
<sequence>MFSATPRTPQTTRVNECIFTAVRVLTAFPLRFGLLLQGISLIAISIASQVVVSGAGFIASAVTSNFATVTSDKTLFIVLTVFWGLYLVGLLGVLFFQSFLHTVGGWTLKSKTFFKFGGQLLLYGVTLDAIGTLALFAFWAQVYSLSLNASNGTAYLSSWLATAEIPFFLFAIVPLLRGIAYICYGVSFFFLEQFHETTEMGMLSWFVVSLYKVTGVMQFVRVFVVQSTLYSVVLGKAVPETTASLVIEGFVDWLQVVSVGTAFAWSIFFEPKAQDFEEIGEGEQTQEEAEKRIGFFSQRSGSVAAAE</sequence>
<accession>A0A0G4HW66</accession>
<dbReference type="EMBL" id="CDMZ01004124">
    <property type="protein sequence ID" value="CEM48718.1"/>
    <property type="molecule type" value="Genomic_DNA"/>
</dbReference>
<dbReference type="PhylomeDB" id="A0A0G4HW66"/>
<keyword evidence="1" id="KW-0472">Membrane</keyword>
<dbReference type="AlphaFoldDB" id="A0A0G4HW66"/>
<feature type="transmembrane region" description="Helical" evidence="1">
    <location>
        <begin position="74"/>
        <end position="100"/>
    </location>
</feature>
<keyword evidence="1" id="KW-0812">Transmembrane</keyword>
<proteinExistence type="predicted"/>
<reference evidence="2" key="1">
    <citation type="submission" date="2014-11" db="EMBL/GenBank/DDBJ databases">
        <authorList>
            <person name="Otto D Thomas"/>
            <person name="Naeem Raeece"/>
        </authorList>
    </citation>
    <scope>NUCLEOTIDE SEQUENCE</scope>
</reference>
<feature type="transmembrane region" description="Helical" evidence="1">
    <location>
        <begin position="165"/>
        <end position="191"/>
    </location>
</feature>